<dbReference type="InterPro" id="IPR038461">
    <property type="entry name" value="Schlafen_AlbA_2_dom_sf"/>
</dbReference>
<protein>
    <submittedName>
        <fullName evidence="3">ArsR family transcriptional regulator</fullName>
    </submittedName>
</protein>
<dbReference type="Gene3D" id="3.30.565.60">
    <property type="match status" value="1"/>
</dbReference>
<keyword evidence="4" id="KW-1185">Reference proteome</keyword>
<dbReference type="SUPFAM" id="SSF46785">
    <property type="entry name" value="Winged helix' DNA-binding domain"/>
    <property type="match status" value="1"/>
</dbReference>
<comment type="caution">
    <text evidence="3">The sequence shown here is derived from an EMBL/GenBank/DDBJ whole genome shotgun (WGS) entry which is preliminary data.</text>
</comment>
<feature type="domain" description="HTH arsR-type" evidence="1">
    <location>
        <begin position="391"/>
        <end position="432"/>
    </location>
</feature>
<dbReference type="InterPro" id="IPR011991">
    <property type="entry name" value="ArsR-like_HTH"/>
</dbReference>
<dbReference type="Pfam" id="PF01022">
    <property type="entry name" value="HTH_5"/>
    <property type="match status" value="1"/>
</dbReference>
<evidence type="ECO:0000259" key="2">
    <source>
        <dbReference type="Pfam" id="PF04326"/>
    </source>
</evidence>
<reference evidence="3 4" key="1">
    <citation type="submission" date="2020-03" db="EMBL/GenBank/DDBJ databases">
        <title>WGS of the type strain of Planosporangium spp.</title>
        <authorList>
            <person name="Thawai C."/>
        </authorList>
    </citation>
    <scope>NUCLEOTIDE SEQUENCE [LARGE SCALE GENOMIC DNA]</scope>
    <source>
        <strain evidence="3 4">TBRC 5610</strain>
    </source>
</reference>
<dbReference type="EMBL" id="JAATVY010000002">
    <property type="protein sequence ID" value="NJC69011.1"/>
    <property type="molecule type" value="Genomic_DNA"/>
</dbReference>
<feature type="domain" description="Schlafen AlbA-2" evidence="2">
    <location>
        <begin position="6"/>
        <end position="120"/>
    </location>
</feature>
<organism evidence="3 4">
    <name type="scientific">Planosporangium thailandense</name>
    <dbReference type="NCBI Taxonomy" id="765197"/>
    <lineage>
        <taxon>Bacteria</taxon>
        <taxon>Bacillati</taxon>
        <taxon>Actinomycetota</taxon>
        <taxon>Actinomycetes</taxon>
        <taxon>Micromonosporales</taxon>
        <taxon>Micromonosporaceae</taxon>
        <taxon>Planosporangium</taxon>
    </lineage>
</organism>
<dbReference type="InterPro" id="IPR019885">
    <property type="entry name" value="Tscrpt_reg_HTH_AsnC-type_CS"/>
</dbReference>
<dbReference type="PANTHER" id="PTHR30595:SF6">
    <property type="entry name" value="SCHLAFEN ALBA-2 DOMAIN-CONTAINING PROTEIN"/>
    <property type="match status" value="1"/>
</dbReference>
<dbReference type="Pfam" id="PF13749">
    <property type="entry name" value="HATPase_c_4"/>
    <property type="match status" value="1"/>
</dbReference>
<dbReference type="InterPro" id="IPR038475">
    <property type="entry name" value="RecG_C_sf"/>
</dbReference>
<dbReference type="PANTHER" id="PTHR30595">
    <property type="entry name" value="GLPR-RELATED TRANSCRIPTIONAL REPRESSOR"/>
    <property type="match status" value="1"/>
</dbReference>
<dbReference type="InterPro" id="IPR036390">
    <property type="entry name" value="WH_DNA-bd_sf"/>
</dbReference>
<dbReference type="InterPro" id="IPR007421">
    <property type="entry name" value="Schlafen_AlbA_2_dom"/>
</dbReference>
<dbReference type="CDD" id="cd00090">
    <property type="entry name" value="HTH_ARSR"/>
    <property type="match status" value="1"/>
</dbReference>
<dbReference type="InterPro" id="IPR001845">
    <property type="entry name" value="HTH_ArsR_DNA-bd_dom"/>
</dbReference>
<dbReference type="PROSITE" id="PS00519">
    <property type="entry name" value="HTH_ASNC_1"/>
    <property type="match status" value="1"/>
</dbReference>
<dbReference type="InterPro" id="IPR036388">
    <property type="entry name" value="WH-like_DNA-bd_sf"/>
</dbReference>
<evidence type="ECO:0000313" key="4">
    <source>
        <dbReference type="Proteomes" id="UP000722989"/>
    </source>
</evidence>
<gene>
    <name evidence="3" type="ORF">HC031_04620</name>
</gene>
<dbReference type="Gene3D" id="3.30.950.30">
    <property type="entry name" value="Schlafen, AAA domain"/>
    <property type="match status" value="1"/>
</dbReference>
<accession>A0ABX0XT69</accession>
<proteinExistence type="predicted"/>
<dbReference type="Pfam" id="PF04326">
    <property type="entry name" value="SLFN_AlbA_2"/>
    <property type="match status" value="1"/>
</dbReference>
<name>A0ABX0XT69_9ACTN</name>
<evidence type="ECO:0000259" key="1">
    <source>
        <dbReference type="Pfam" id="PF01022"/>
    </source>
</evidence>
<dbReference type="Proteomes" id="UP000722989">
    <property type="component" value="Unassembled WGS sequence"/>
</dbReference>
<evidence type="ECO:0000313" key="3">
    <source>
        <dbReference type="EMBL" id="NJC69011.1"/>
    </source>
</evidence>
<dbReference type="Gene3D" id="1.10.10.10">
    <property type="entry name" value="Winged helix-like DNA-binding domain superfamily/Winged helix DNA-binding domain"/>
    <property type="match status" value="1"/>
</dbReference>
<sequence>MCRATENQWFDRKSVRISPVKLAETEVAFANAEGGTVVVGLSSGQVEGTDAYPAHRNDLMQAAVDHTVPPVRARSRLLECINSNGDSDHLLIIEVDPSEGVHSTRSDHVYLRVGDENRRLSFGQRQELLYDKGQAHFDGTSVKEAGIDDLDPDILADYAAAISHPEPERALFGRGLMTRSGHLTAAAYLLFGRYPQDLFPAAHVRVLRYQGTTREAGRRQLLVEDLRFDGPIPRVLGETIAAVRRLEPTRRVLGDNSVFERQSLIPQDAWLEGIVNAVVHRSYSLGGDHIRVEVFNDRMEIESPGRFPGLVNLTDPRGVVRFARNPRIARVCADLHFGQELGEGIRRMFEEMRARGLAEPLYSQTSGTVRLTLSALMVDPRMADQLPPQYLAIIDIIRQGTALSTGDIADALGVTKPTMLRRLNALKNVGLIDWVGKSAKDPRAYWRLHSE</sequence>